<protein>
    <submittedName>
        <fullName evidence="2">Uncharacterized protein</fullName>
    </submittedName>
</protein>
<organism evidence="2 3">
    <name type="scientific">Torulaspora globosa</name>
    <dbReference type="NCBI Taxonomy" id="48254"/>
    <lineage>
        <taxon>Eukaryota</taxon>
        <taxon>Fungi</taxon>
        <taxon>Dikarya</taxon>
        <taxon>Ascomycota</taxon>
        <taxon>Saccharomycotina</taxon>
        <taxon>Saccharomycetes</taxon>
        <taxon>Saccharomycetales</taxon>
        <taxon>Saccharomycetaceae</taxon>
        <taxon>Torulaspora</taxon>
    </lineage>
</organism>
<evidence type="ECO:0000256" key="1">
    <source>
        <dbReference type="SAM" id="MobiDB-lite"/>
    </source>
</evidence>
<feature type="compositionally biased region" description="Low complexity" evidence="1">
    <location>
        <begin position="1"/>
        <end position="13"/>
    </location>
</feature>
<evidence type="ECO:0000313" key="2">
    <source>
        <dbReference type="EMBL" id="QLQ77896.1"/>
    </source>
</evidence>
<feature type="compositionally biased region" description="Polar residues" evidence="1">
    <location>
        <begin position="57"/>
        <end position="71"/>
    </location>
</feature>
<dbReference type="AlphaFoldDB" id="A0A7H9HKK9"/>
<dbReference type="Proteomes" id="UP000510647">
    <property type="component" value="Chromosome 1"/>
</dbReference>
<feature type="region of interest" description="Disordered" evidence="1">
    <location>
        <begin position="1"/>
        <end position="20"/>
    </location>
</feature>
<sequence>MSSSESDSGDTNSAKQDEIVADLKRQDKPNNKIFEKVTEVRPASVKKTRHLKEGKVSKNTSKVLKSQPRNIQRQRESRLLTAPINKRNATDGNSFYRGALLGSFLGATLTTVVTNLVAKAFQAS</sequence>
<evidence type="ECO:0000313" key="3">
    <source>
        <dbReference type="Proteomes" id="UP000510647"/>
    </source>
</evidence>
<feature type="region of interest" description="Disordered" evidence="1">
    <location>
        <begin position="52"/>
        <end position="73"/>
    </location>
</feature>
<dbReference type="OrthoDB" id="10481842at2759"/>
<gene>
    <name evidence="2" type="ORF">HG537_0A01430</name>
</gene>
<dbReference type="EMBL" id="CP059267">
    <property type="protein sequence ID" value="QLQ77896.1"/>
    <property type="molecule type" value="Genomic_DNA"/>
</dbReference>
<reference evidence="2 3" key="1">
    <citation type="submission" date="2020-06" db="EMBL/GenBank/DDBJ databases">
        <title>The yeast mating-type switching endonuclease HO is a domesticated member of an unorthodox homing genetic element family.</title>
        <authorList>
            <person name="Coughlan A.Y."/>
            <person name="Lombardi L."/>
            <person name="Braun-Galleani S."/>
            <person name="Martos A.R."/>
            <person name="Galeote V."/>
            <person name="Bigey F."/>
            <person name="Dequin S."/>
            <person name="Byrne K.P."/>
            <person name="Wolfe K.H."/>
        </authorList>
    </citation>
    <scope>NUCLEOTIDE SEQUENCE [LARGE SCALE GENOMIC DNA]</scope>
    <source>
        <strain evidence="2 3">CBS2947</strain>
    </source>
</reference>
<keyword evidence="3" id="KW-1185">Reference proteome</keyword>
<proteinExistence type="predicted"/>
<name>A0A7H9HKK9_9SACH</name>
<accession>A0A7H9HKK9</accession>